<proteinExistence type="predicted"/>
<organism evidence="1">
    <name type="scientific">marine sediment metagenome</name>
    <dbReference type="NCBI Taxonomy" id="412755"/>
    <lineage>
        <taxon>unclassified sequences</taxon>
        <taxon>metagenomes</taxon>
        <taxon>ecological metagenomes</taxon>
    </lineage>
</organism>
<name>A0A0F9EGV5_9ZZZZ</name>
<accession>A0A0F9EGV5</accession>
<reference evidence="1" key="1">
    <citation type="journal article" date="2015" name="Nature">
        <title>Complex archaea that bridge the gap between prokaryotes and eukaryotes.</title>
        <authorList>
            <person name="Spang A."/>
            <person name="Saw J.H."/>
            <person name="Jorgensen S.L."/>
            <person name="Zaremba-Niedzwiedzka K."/>
            <person name="Martijn J."/>
            <person name="Lind A.E."/>
            <person name="van Eijk R."/>
            <person name="Schleper C."/>
            <person name="Guy L."/>
            <person name="Ettema T.J."/>
        </authorList>
    </citation>
    <scope>NUCLEOTIDE SEQUENCE</scope>
</reference>
<protein>
    <submittedName>
        <fullName evidence="1">Uncharacterized protein</fullName>
    </submittedName>
</protein>
<gene>
    <name evidence="1" type="ORF">LCGC14_2077170</name>
</gene>
<sequence length="28" mass="3494">MLSYLVKMIYKIHERIVGRNMRDERTIK</sequence>
<feature type="non-terminal residue" evidence="1">
    <location>
        <position position="28"/>
    </location>
</feature>
<evidence type="ECO:0000313" key="1">
    <source>
        <dbReference type="EMBL" id="KKL73214.1"/>
    </source>
</evidence>
<dbReference type="AlphaFoldDB" id="A0A0F9EGV5"/>
<dbReference type="EMBL" id="LAZR01025030">
    <property type="protein sequence ID" value="KKL73214.1"/>
    <property type="molecule type" value="Genomic_DNA"/>
</dbReference>
<comment type="caution">
    <text evidence="1">The sequence shown here is derived from an EMBL/GenBank/DDBJ whole genome shotgun (WGS) entry which is preliminary data.</text>
</comment>